<reference evidence="2" key="1">
    <citation type="submission" date="2014-05" db="EMBL/GenBank/DDBJ databases">
        <authorList>
            <person name="Chronopoulou M."/>
        </authorList>
    </citation>
    <scope>NUCLEOTIDE SEQUENCE</scope>
    <source>
        <tissue evidence="2">Whole organism</tissue>
    </source>
</reference>
<protein>
    <submittedName>
        <fullName evidence="2">Uncharacterized protein</fullName>
    </submittedName>
</protein>
<proteinExistence type="predicted"/>
<feature type="region of interest" description="Disordered" evidence="1">
    <location>
        <begin position="79"/>
        <end position="106"/>
    </location>
</feature>
<dbReference type="EMBL" id="HACA01005022">
    <property type="protein sequence ID" value="CDW22383.1"/>
    <property type="molecule type" value="Transcribed_RNA"/>
</dbReference>
<feature type="non-terminal residue" evidence="2">
    <location>
        <position position="1"/>
    </location>
</feature>
<organism evidence="2">
    <name type="scientific">Lepeophtheirus salmonis</name>
    <name type="common">Salmon louse</name>
    <name type="synonym">Caligus salmonis</name>
    <dbReference type="NCBI Taxonomy" id="72036"/>
    <lineage>
        <taxon>Eukaryota</taxon>
        <taxon>Metazoa</taxon>
        <taxon>Ecdysozoa</taxon>
        <taxon>Arthropoda</taxon>
        <taxon>Crustacea</taxon>
        <taxon>Multicrustacea</taxon>
        <taxon>Hexanauplia</taxon>
        <taxon>Copepoda</taxon>
        <taxon>Siphonostomatoida</taxon>
        <taxon>Caligidae</taxon>
        <taxon>Lepeophtheirus</taxon>
    </lineage>
</organism>
<name>A0A0K2T8R0_LEPSM</name>
<sequence>VGTLASLKHLLFSIAYYIIVNNVTSPHYFLMCIMPKKTCLFSWISNNRGTDVWNYDLKNKSMHCRFCGFSSPFRIYGKQSATPKPSIRSKTEKSSINTRFKETKDN</sequence>
<dbReference type="AlphaFoldDB" id="A0A0K2T8R0"/>
<feature type="compositionally biased region" description="Basic and acidic residues" evidence="1">
    <location>
        <begin position="89"/>
        <end position="106"/>
    </location>
</feature>
<evidence type="ECO:0000256" key="1">
    <source>
        <dbReference type="SAM" id="MobiDB-lite"/>
    </source>
</evidence>
<accession>A0A0K2T8R0</accession>
<evidence type="ECO:0000313" key="2">
    <source>
        <dbReference type="EMBL" id="CDW22383.1"/>
    </source>
</evidence>